<keyword evidence="6" id="KW-1185">Reference proteome</keyword>
<dbReference type="InterPro" id="IPR001878">
    <property type="entry name" value="Znf_CCHC"/>
</dbReference>
<dbReference type="Gene3D" id="4.10.60.10">
    <property type="entry name" value="Zinc finger, CCHC-type"/>
    <property type="match status" value="1"/>
</dbReference>
<evidence type="ECO:0000256" key="3">
    <source>
        <dbReference type="SAM" id="MobiDB-lite"/>
    </source>
</evidence>
<proteinExistence type="predicted"/>
<evidence type="ECO:0000259" key="4">
    <source>
        <dbReference type="PROSITE" id="PS50158"/>
    </source>
</evidence>
<name>A0ABQ5GNW6_9ASTR</name>
<gene>
    <name evidence="5" type="ORF">Tco_1044078</name>
</gene>
<accession>A0ABQ5GNW6</accession>
<keyword evidence="1" id="KW-0479">Metal-binding</keyword>
<keyword evidence="1" id="KW-0862">Zinc</keyword>
<dbReference type="EMBL" id="BQNB010018704">
    <property type="protein sequence ID" value="GJT77353.1"/>
    <property type="molecule type" value="Genomic_DNA"/>
</dbReference>
<feature type="domain" description="CCHC-type" evidence="4">
    <location>
        <begin position="319"/>
        <end position="334"/>
    </location>
</feature>
<evidence type="ECO:0000256" key="1">
    <source>
        <dbReference type="PROSITE-ProRule" id="PRU00047"/>
    </source>
</evidence>
<comment type="caution">
    <text evidence="5">The sequence shown here is derived from an EMBL/GenBank/DDBJ whole genome shotgun (WGS) entry which is preliminary data.</text>
</comment>
<dbReference type="PROSITE" id="PS50158">
    <property type="entry name" value="ZF_CCHC"/>
    <property type="match status" value="1"/>
</dbReference>
<dbReference type="Pfam" id="PF00098">
    <property type="entry name" value="zf-CCHC"/>
    <property type="match status" value="1"/>
</dbReference>
<keyword evidence="2" id="KW-0175">Coiled coil</keyword>
<sequence length="516" mass="58421">MTTLIITSTIDSQMHNNIMAAGSRDCPPMLATGRYAQWRSRFLRYIDTKTNGDALRKCILDGPYIASTVVIQVVPATKNSLAVLEHTTVETILNISPVNKAHFETEKEAIHMILTGIGDEIYSTVDACNTVHEMWEAIERLQQGESLNIKDVKTNLFWEFRKFTSHDEETVESYYTRIVKEVNELRAERIAKTANPLALVATAQPHQDPYYQTSKSHKSYAPTSKASLLTRYHATTRHKGKEIAKLITPLSESPSDEDSGPEQAQKDKEMQKNLALIANTLRYKNDNQTGQFGNQRIITVARARDTVGGQVVKQSGIQCFNCKEFGHFAKECRKPKRVKDSTYHKEKMLLCKQAEKGVQLQAEQSDWLADTDEEIDEQELEAHYNYMTKIQEVPNADLGTDSEPLEQVQYDTEYNVFANEIQHSEQSESISNTCVVETVDSNVIPDSPDMCDNDIQNDQNVVECDDERVALANLIANLKLDVDENKKIQKQLKKANASLTQELKELNLLMQRLVEA</sequence>
<evidence type="ECO:0000256" key="2">
    <source>
        <dbReference type="SAM" id="Coils"/>
    </source>
</evidence>
<dbReference type="Pfam" id="PF14223">
    <property type="entry name" value="Retrotran_gag_2"/>
    <property type="match status" value="1"/>
</dbReference>
<organism evidence="5 6">
    <name type="scientific">Tanacetum coccineum</name>
    <dbReference type="NCBI Taxonomy" id="301880"/>
    <lineage>
        <taxon>Eukaryota</taxon>
        <taxon>Viridiplantae</taxon>
        <taxon>Streptophyta</taxon>
        <taxon>Embryophyta</taxon>
        <taxon>Tracheophyta</taxon>
        <taxon>Spermatophyta</taxon>
        <taxon>Magnoliopsida</taxon>
        <taxon>eudicotyledons</taxon>
        <taxon>Gunneridae</taxon>
        <taxon>Pentapetalae</taxon>
        <taxon>asterids</taxon>
        <taxon>campanulids</taxon>
        <taxon>Asterales</taxon>
        <taxon>Asteraceae</taxon>
        <taxon>Asteroideae</taxon>
        <taxon>Anthemideae</taxon>
        <taxon>Anthemidinae</taxon>
        <taxon>Tanacetum</taxon>
    </lineage>
</organism>
<dbReference type="SMART" id="SM00343">
    <property type="entry name" value="ZnF_C2HC"/>
    <property type="match status" value="1"/>
</dbReference>
<protein>
    <submittedName>
        <fullName evidence="5">Integrase, catalytic region, zinc finger, CCHC-type containing protein</fullName>
    </submittedName>
</protein>
<dbReference type="Proteomes" id="UP001151760">
    <property type="component" value="Unassembled WGS sequence"/>
</dbReference>
<feature type="region of interest" description="Disordered" evidence="3">
    <location>
        <begin position="246"/>
        <end position="268"/>
    </location>
</feature>
<evidence type="ECO:0000313" key="5">
    <source>
        <dbReference type="EMBL" id="GJT77353.1"/>
    </source>
</evidence>
<reference evidence="5" key="2">
    <citation type="submission" date="2022-01" db="EMBL/GenBank/DDBJ databases">
        <authorList>
            <person name="Yamashiro T."/>
            <person name="Shiraishi A."/>
            <person name="Satake H."/>
            <person name="Nakayama K."/>
        </authorList>
    </citation>
    <scope>NUCLEOTIDE SEQUENCE</scope>
</reference>
<dbReference type="SUPFAM" id="SSF57756">
    <property type="entry name" value="Retrovirus zinc finger-like domains"/>
    <property type="match status" value="1"/>
</dbReference>
<evidence type="ECO:0000313" key="6">
    <source>
        <dbReference type="Proteomes" id="UP001151760"/>
    </source>
</evidence>
<reference evidence="5" key="1">
    <citation type="journal article" date="2022" name="Int. J. Mol. Sci.">
        <title>Draft Genome of Tanacetum Coccineum: Genomic Comparison of Closely Related Tanacetum-Family Plants.</title>
        <authorList>
            <person name="Yamashiro T."/>
            <person name="Shiraishi A."/>
            <person name="Nakayama K."/>
            <person name="Satake H."/>
        </authorList>
    </citation>
    <scope>NUCLEOTIDE SEQUENCE</scope>
</reference>
<keyword evidence="1" id="KW-0863">Zinc-finger</keyword>
<feature type="coiled-coil region" evidence="2">
    <location>
        <begin position="485"/>
        <end position="516"/>
    </location>
</feature>
<dbReference type="InterPro" id="IPR036875">
    <property type="entry name" value="Znf_CCHC_sf"/>
</dbReference>